<sequence length="264" mass="28018">MNKAQIAVLGVAIVAGGGAFMMLSTEPTPPQPMHLVAPPPPRTTDQVLVAARDLPFGAALAEADTSWIEWPISAVPPGVLRKSEAPEIKKDIEGAFVRTPLANGEPIRRERLIKGQTPGLMSTMISAGRRAVAIDVSPNTTAGGFILPNDHVDVIRLYRDPDQGGQIGSDMNSEVILRNVRVLAMGPVFQTKNGESSVTGATATLDLEPRQAELVILAQRSGQLALMLRPIADALADEKPESAAPGQDPLTIVRFGVTSTMRAR</sequence>
<dbReference type="InterPro" id="IPR017592">
    <property type="entry name" value="Pilus_assmbl_Flp-typ_CpaB"/>
</dbReference>
<dbReference type="Pfam" id="PF16976">
    <property type="entry name" value="RcpC"/>
    <property type="match status" value="1"/>
</dbReference>
<evidence type="ECO:0000313" key="3">
    <source>
        <dbReference type="Proteomes" id="UP000230709"/>
    </source>
</evidence>
<dbReference type="AlphaFoldDB" id="A0A2D2D372"/>
<organism evidence="2 3">
    <name type="scientific">Methylosinus trichosporium (strain ATCC 35070 / NCIMB 11131 / UNIQEM 75 / OB3b)</name>
    <dbReference type="NCBI Taxonomy" id="595536"/>
    <lineage>
        <taxon>Bacteria</taxon>
        <taxon>Pseudomonadati</taxon>
        <taxon>Pseudomonadota</taxon>
        <taxon>Alphaproteobacteria</taxon>
        <taxon>Hyphomicrobiales</taxon>
        <taxon>Methylocystaceae</taxon>
        <taxon>Methylosinus</taxon>
    </lineage>
</organism>
<proteinExistence type="predicted"/>
<dbReference type="CDD" id="cd11614">
    <property type="entry name" value="SAF_CpaB_FlgA_like"/>
    <property type="match status" value="1"/>
</dbReference>
<gene>
    <name evidence="2" type="primary">cpaB</name>
    <name evidence="2" type="ORF">CQW49_17350</name>
</gene>
<dbReference type="InterPro" id="IPR031571">
    <property type="entry name" value="RcpC_dom"/>
</dbReference>
<dbReference type="EMBL" id="CP023737">
    <property type="protein sequence ID" value="ATQ69452.1"/>
    <property type="molecule type" value="Genomic_DNA"/>
</dbReference>
<dbReference type="RefSeq" id="WP_003608403.1">
    <property type="nucleotide sequence ID" value="NZ_ADVE02000001.1"/>
</dbReference>
<reference evidence="3" key="1">
    <citation type="submission" date="2017-10" db="EMBL/GenBank/DDBJ databases">
        <title>Completed PacBio SMRT sequence of Methylosinus trichosporium OB3b reveals presence of a third large plasmid.</title>
        <authorList>
            <person name="Charles T.C."/>
            <person name="Lynch M.D.J."/>
            <person name="Heil J.R."/>
            <person name="Cheng J."/>
        </authorList>
    </citation>
    <scope>NUCLEOTIDE SEQUENCE [LARGE SCALE GENOMIC DNA]</scope>
    <source>
        <strain evidence="3">OB3b</strain>
    </source>
</reference>
<dbReference type="KEGG" id="mtw:CQW49_17350"/>
<dbReference type="SMART" id="SM00858">
    <property type="entry name" value="SAF"/>
    <property type="match status" value="1"/>
</dbReference>
<dbReference type="NCBIfam" id="TIGR03177">
    <property type="entry name" value="pilus_cpaB"/>
    <property type="match status" value="1"/>
</dbReference>
<dbReference type="STRING" id="595536.GCA_000178815_01709"/>
<protein>
    <submittedName>
        <fullName evidence="2">Flp pilus assembly protein CpaB</fullName>
    </submittedName>
</protein>
<evidence type="ECO:0000313" key="2">
    <source>
        <dbReference type="EMBL" id="ATQ69452.1"/>
    </source>
</evidence>
<dbReference type="Proteomes" id="UP000230709">
    <property type="component" value="Chromosome"/>
</dbReference>
<accession>A0A2D2D372</accession>
<dbReference type="InterPro" id="IPR013974">
    <property type="entry name" value="SAF"/>
</dbReference>
<name>A0A2D2D372_METT3</name>
<keyword evidence="3" id="KW-1185">Reference proteome</keyword>
<feature type="domain" description="SAF" evidence="1">
    <location>
        <begin position="45"/>
        <end position="113"/>
    </location>
</feature>
<evidence type="ECO:0000259" key="1">
    <source>
        <dbReference type="SMART" id="SM00858"/>
    </source>
</evidence>
<dbReference type="Pfam" id="PF08666">
    <property type="entry name" value="SAF"/>
    <property type="match status" value="1"/>
</dbReference>